<evidence type="ECO:0000313" key="11">
    <source>
        <dbReference type="EMBL" id="MDH0690060.1"/>
    </source>
</evidence>
<comment type="caution">
    <text evidence="11">The sequence shown here is derived from an EMBL/GenBank/DDBJ whole genome shotgun (WGS) entry which is preliminary data.</text>
</comment>
<organism evidence="11 12">
    <name type="scientific">Stutzerimonas stutzeri</name>
    <name type="common">Pseudomonas stutzeri</name>
    <dbReference type="NCBI Taxonomy" id="316"/>
    <lineage>
        <taxon>Bacteria</taxon>
        <taxon>Pseudomonadati</taxon>
        <taxon>Pseudomonadota</taxon>
        <taxon>Gammaproteobacteria</taxon>
        <taxon>Pseudomonadales</taxon>
        <taxon>Pseudomonadaceae</taxon>
        <taxon>Stutzerimonas</taxon>
    </lineage>
</organism>
<feature type="transmembrane region" description="Helical" evidence="9">
    <location>
        <begin position="96"/>
        <end position="116"/>
    </location>
</feature>
<keyword evidence="8 9" id="KW-0472">Membrane</keyword>
<dbReference type="Pfam" id="PF02254">
    <property type="entry name" value="TrkA_N"/>
    <property type="match status" value="1"/>
</dbReference>
<sequence length="295" mass="32416">MNARLTGIRDFMLLFFFIDLGGKLDFSTLGNELLPALVLALFVLIGNPLIVMAIMGYMGYRKRTGFLAGLTVAQISEFSIVFVAMGISLGHVGPQALGLTTLVGLVTIMLSTYMILFSQPLYERLAPWLGLFERKRPYRELEVEAQGRPQGQPRIIIFGLGRYGSRLLQQLAAGRMPVLGVDFDPEAVRALRRARLPVRFGDGEDPSFLESLPLQHAEWVVTSFPQWESNRAFLHALKHAGFTGKIAGVVRDDQHGKALDAAGVARVLNPFTDAADYAARSLLEELGGERTGGLQ</sequence>
<dbReference type="GO" id="GO:0016020">
    <property type="term" value="C:membrane"/>
    <property type="evidence" value="ECO:0007669"/>
    <property type="project" value="UniProtKB-SubCell"/>
</dbReference>
<dbReference type="InterPro" id="IPR036291">
    <property type="entry name" value="NAD(P)-bd_dom_sf"/>
</dbReference>
<dbReference type="EMBL" id="JAOCDG010000041">
    <property type="protein sequence ID" value="MDH0690060.1"/>
    <property type="molecule type" value="Genomic_DNA"/>
</dbReference>
<keyword evidence="4" id="KW-0050">Antiport</keyword>
<accession>A0ABD4Y4F3</accession>
<keyword evidence="3" id="KW-0813">Transport</keyword>
<evidence type="ECO:0000259" key="10">
    <source>
        <dbReference type="PROSITE" id="PS51201"/>
    </source>
</evidence>
<feature type="domain" description="RCK N-terminal" evidence="10">
    <location>
        <begin position="152"/>
        <end position="268"/>
    </location>
</feature>
<dbReference type="Pfam" id="PF00999">
    <property type="entry name" value="Na_H_Exchanger"/>
    <property type="match status" value="1"/>
</dbReference>
<dbReference type="Gene3D" id="3.40.50.720">
    <property type="entry name" value="NAD(P)-binding Rossmann-like Domain"/>
    <property type="match status" value="1"/>
</dbReference>
<dbReference type="Proteomes" id="UP001161139">
    <property type="component" value="Unassembled WGS sequence"/>
</dbReference>
<keyword evidence="6 9" id="KW-1133">Transmembrane helix</keyword>
<dbReference type="InterPro" id="IPR006153">
    <property type="entry name" value="Cation/H_exchanger_TM"/>
</dbReference>
<dbReference type="GO" id="GO:0015297">
    <property type="term" value="F:antiporter activity"/>
    <property type="evidence" value="ECO:0007669"/>
    <property type="project" value="UniProtKB-KW"/>
</dbReference>
<comment type="similarity">
    <text evidence="2">Belongs to the monovalent cation:proton antiporter 2 (CPA2) transporter (TC 2.A.37) family.</text>
</comment>
<evidence type="ECO:0000256" key="8">
    <source>
        <dbReference type="ARBA" id="ARBA00023136"/>
    </source>
</evidence>
<keyword evidence="5 9" id="KW-0812">Transmembrane</keyword>
<dbReference type="PROSITE" id="PS51201">
    <property type="entry name" value="RCK_N"/>
    <property type="match status" value="1"/>
</dbReference>
<dbReference type="SUPFAM" id="SSF51735">
    <property type="entry name" value="NAD(P)-binding Rossmann-fold domains"/>
    <property type="match status" value="1"/>
</dbReference>
<feature type="transmembrane region" description="Helical" evidence="9">
    <location>
        <begin position="66"/>
        <end position="90"/>
    </location>
</feature>
<evidence type="ECO:0000256" key="2">
    <source>
        <dbReference type="ARBA" id="ARBA00005551"/>
    </source>
</evidence>
<comment type="subcellular location">
    <subcellularLocation>
        <location evidence="1">Membrane</location>
        <topology evidence="1">Multi-pass membrane protein</topology>
    </subcellularLocation>
</comment>
<proteinExistence type="inferred from homology"/>
<dbReference type="InterPro" id="IPR003148">
    <property type="entry name" value="RCK_N"/>
</dbReference>
<evidence type="ECO:0000256" key="7">
    <source>
        <dbReference type="ARBA" id="ARBA00023065"/>
    </source>
</evidence>
<dbReference type="PANTHER" id="PTHR42751">
    <property type="entry name" value="SODIUM/HYDROGEN EXCHANGER FAMILY/TRKA DOMAIN PROTEIN"/>
    <property type="match status" value="1"/>
</dbReference>
<evidence type="ECO:0000256" key="3">
    <source>
        <dbReference type="ARBA" id="ARBA00022448"/>
    </source>
</evidence>
<dbReference type="AlphaFoldDB" id="A0ABD4Y4F3"/>
<evidence type="ECO:0000313" key="12">
    <source>
        <dbReference type="Proteomes" id="UP001161139"/>
    </source>
</evidence>
<dbReference type="InterPro" id="IPR038770">
    <property type="entry name" value="Na+/solute_symporter_sf"/>
</dbReference>
<name>A0ABD4Y4F3_STUST</name>
<evidence type="ECO:0000256" key="4">
    <source>
        <dbReference type="ARBA" id="ARBA00022449"/>
    </source>
</evidence>
<evidence type="ECO:0000256" key="9">
    <source>
        <dbReference type="SAM" id="Phobius"/>
    </source>
</evidence>
<feature type="transmembrane region" description="Helical" evidence="9">
    <location>
        <begin position="33"/>
        <end position="54"/>
    </location>
</feature>
<dbReference type="GO" id="GO:0006811">
    <property type="term" value="P:monoatomic ion transport"/>
    <property type="evidence" value="ECO:0007669"/>
    <property type="project" value="UniProtKB-KW"/>
</dbReference>
<protein>
    <submittedName>
        <fullName evidence="11">NAD-binding protein</fullName>
    </submittedName>
</protein>
<reference evidence="11" key="1">
    <citation type="submission" date="2022-09" db="EMBL/GenBank/DDBJ databases">
        <title>Intensive care unit water sources are persistently colonized with multi-drug resistant bacteria and are the site of extensive horizontal gene transfer of antibiotic resistance genes.</title>
        <authorList>
            <person name="Diorio-Toth L."/>
        </authorList>
    </citation>
    <scope>NUCLEOTIDE SEQUENCE</scope>
    <source>
        <strain evidence="11">GD03864</strain>
    </source>
</reference>
<dbReference type="PANTHER" id="PTHR42751:SF3">
    <property type="entry name" value="SODIUM_GLUTAMATE SYMPORTER"/>
    <property type="match status" value="1"/>
</dbReference>
<keyword evidence="7" id="KW-0406">Ion transport</keyword>
<evidence type="ECO:0000256" key="5">
    <source>
        <dbReference type="ARBA" id="ARBA00022692"/>
    </source>
</evidence>
<dbReference type="Gene3D" id="1.20.1530.20">
    <property type="match status" value="1"/>
</dbReference>
<evidence type="ECO:0000256" key="6">
    <source>
        <dbReference type="ARBA" id="ARBA00022989"/>
    </source>
</evidence>
<evidence type="ECO:0000256" key="1">
    <source>
        <dbReference type="ARBA" id="ARBA00004141"/>
    </source>
</evidence>
<gene>
    <name evidence="11" type="ORF">N5D09_18370</name>
</gene>
<dbReference type="RefSeq" id="WP_279649482.1">
    <property type="nucleotide sequence ID" value="NZ_JAOCDG010000041.1"/>
</dbReference>